<dbReference type="InParanoid" id="K5X3Q1"/>
<evidence type="ECO:0000256" key="14">
    <source>
        <dbReference type="ARBA" id="ARBA00044624"/>
    </source>
</evidence>
<feature type="domain" description="mRNA capping enzyme C-terminal" evidence="20">
    <location>
        <begin position="249"/>
        <end position="367"/>
    </location>
</feature>
<evidence type="ECO:0000256" key="5">
    <source>
        <dbReference type="ARBA" id="ARBA00022664"/>
    </source>
</evidence>
<comment type="subunit">
    <text evidence="15">Heterodimer. The mRNA-capping enzyme is composed of two separate chains alpha and beta, respectively a mRNA guanylyltransferase and an mRNA 5'-triphosphate monophosphatase.</text>
</comment>
<dbReference type="FunCoup" id="K5X3Q1">
    <property type="interactions" value="459"/>
</dbReference>
<dbReference type="SUPFAM" id="SSF56091">
    <property type="entry name" value="DNA ligase/mRNA capping enzyme, catalytic domain"/>
    <property type="match status" value="1"/>
</dbReference>
<evidence type="ECO:0000256" key="4">
    <source>
        <dbReference type="ARBA" id="ARBA00019171"/>
    </source>
</evidence>
<evidence type="ECO:0000256" key="1">
    <source>
        <dbReference type="ARBA" id="ARBA00004123"/>
    </source>
</evidence>
<dbReference type="Gene3D" id="3.30.470.30">
    <property type="entry name" value="DNA ligase/mRNA capping enzyme"/>
    <property type="match status" value="1"/>
</dbReference>
<keyword evidence="7 16" id="KW-0548">Nucleotidyltransferase</keyword>
<proteinExistence type="inferred from homology"/>
<dbReference type="GO" id="GO:0004484">
    <property type="term" value="F:mRNA guanylyltransferase activity"/>
    <property type="evidence" value="ECO:0007669"/>
    <property type="project" value="UniProtKB-EC"/>
</dbReference>
<evidence type="ECO:0000256" key="9">
    <source>
        <dbReference type="ARBA" id="ARBA00023042"/>
    </source>
</evidence>
<dbReference type="GO" id="GO:0031533">
    <property type="term" value="C:mRNA capping enzyme complex"/>
    <property type="evidence" value="ECO:0007669"/>
    <property type="project" value="InterPro"/>
</dbReference>
<dbReference type="eggNOG" id="KOG2386">
    <property type="taxonomic scope" value="Eukaryota"/>
</dbReference>
<dbReference type="CDD" id="cd07895">
    <property type="entry name" value="Adenylation_mRNA_capping"/>
    <property type="match status" value="1"/>
</dbReference>
<dbReference type="Pfam" id="PF01331">
    <property type="entry name" value="mRNA_cap_enzyme"/>
    <property type="match status" value="1"/>
</dbReference>
<evidence type="ECO:0000256" key="6">
    <source>
        <dbReference type="ARBA" id="ARBA00022679"/>
    </source>
</evidence>
<feature type="active site" description="N6-GMP-lysine intermediate" evidence="17">
    <location>
        <position position="63"/>
    </location>
</feature>
<reference evidence="22" key="1">
    <citation type="journal article" date="2012" name="Proc. Natl. Acad. Sci. U.S.A.">
        <title>Genome sequence of the button mushroom Agaricus bisporus reveals mechanisms governing adaptation to a humic-rich ecological niche.</title>
        <authorList>
            <person name="Morin E."/>
            <person name="Kohler A."/>
            <person name="Baker A.R."/>
            <person name="Foulongne-Oriol M."/>
            <person name="Lombard V."/>
            <person name="Nagy L.G."/>
            <person name="Ohm R.A."/>
            <person name="Patyshakuliyeva A."/>
            <person name="Brun A."/>
            <person name="Aerts A.L."/>
            <person name="Bailey A.M."/>
            <person name="Billette C."/>
            <person name="Coutinho P.M."/>
            <person name="Deakin G."/>
            <person name="Doddapaneni H."/>
            <person name="Floudas D."/>
            <person name="Grimwood J."/>
            <person name="Hilden K."/>
            <person name="Kuees U."/>
            <person name="LaButti K.M."/>
            <person name="Lapidus A."/>
            <person name="Lindquist E.A."/>
            <person name="Lucas S.M."/>
            <person name="Murat C."/>
            <person name="Riley R.W."/>
            <person name="Salamov A.A."/>
            <person name="Schmutz J."/>
            <person name="Subramanian V."/>
            <person name="Woesten H.A.B."/>
            <person name="Xu J."/>
            <person name="Eastwood D.C."/>
            <person name="Foster G.D."/>
            <person name="Sonnenberg A.S."/>
            <person name="Cullen D."/>
            <person name="de Vries R.P."/>
            <person name="Lundell T."/>
            <person name="Hibbett D.S."/>
            <person name="Henrissat B."/>
            <person name="Burton K.S."/>
            <person name="Kerrigan R.W."/>
            <person name="Challen M.P."/>
            <person name="Grigoriev I.V."/>
            <person name="Martin F."/>
        </authorList>
    </citation>
    <scope>NUCLEOTIDE SEQUENCE [LARGE SCALE GENOMIC DNA]</scope>
    <source>
        <strain evidence="22">JB137-S8 / ATCC MYA-4627 / FGSC 10392</strain>
    </source>
</reference>
<comment type="similarity">
    <text evidence="2 16">Belongs to the eukaryotic GTase family.</text>
</comment>
<evidence type="ECO:0000259" key="20">
    <source>
        <dbReference type="Pfam" id="PF03919"/>
    </source>
</evidence>
<evidence type="ECO:0000256" key="11">
    <source>
        <dbReference type="ARBA" id="ARBA00023242"/>
    </source>
</evidence>
<dbReference type="InterPro" id="IPR013846">
    <property type="entry name" value="mRNA_cap_enzyme_C"/>
</dbReference>
<dbReference type="InterPro" id="IPR012340">
    <property type="entry name" value="NA-bd_OB-fold"/>
</dbReference>
<accession>K5X3Q1</accession>
<dbReference type="KEGG" id="abp:AGABI1DRAFT52628"/>
<keyword evidence="8 16" id="KW-0547">Nucleotide-binding</keyword>
<keyword evidence="6 16" id="KW-0808">Transferase</keyword>
<dbReference type="OMA" id="KDYYVCE"/>
<protein>
    <recommendedName>
        <fullName evidence="4 16">mRNA-capping enzyme subunit alpha</fullName>
        <ecNumber evidence="3 16">2.7.7.50</ecNumber>
    </recommendedName>
    <alternativeName>
        <fullName evidence="12 16">GTP--RNA guanylyltransferase</fullName>
    </alternativeName>
    <alternativeName>
        <fullName evidence="13 16">mRNA guanylyltransferase</fullName>
    </alternativeName>
</protein>
<dbReference type="EC" id="2.7.7.50" evidence="3 16"/>
<keyword evidence="10 16" id="KW-0342">GTP-binding</keyword>
<sequence>MPAIPDLPGELVPHNSDTERWLKAHVARLCQLDHDRFPGSQPVSFSVRDLTRLEGQDFWVCEKSDGLRVLLLVVSDPASGEQTTYIASIQPTIDRHNAYRELRGLYFPHHENPMHPLMNTLVDGELVIDVDPVTKKESLRYLAFDCLVADNQNVMSKPLDKRYGRLNAWFYKPYSRMMIDHPFMAEKQPFRHVTDIAVKQISFSYHVRAVFDGIPLLQHGNDGLVYTCVNTPYTPGTDNNILKWKPPSENSIDFKLVLRFPPSINDPNQPDLHAKPLFLLHAWLGGERGQERYELYDEMFVEDEEWEKLKRSGEQVDDRIVEVHWDPEISRWRMMRFRNDKPHGNHISVVENIIQSIVDGVEKEALLQRSDAIRNAWKARQGQPPSASQPPPSQASTSSRLISQPPLQAPPQPSGSFMPPKHMPPLDLRYGPISVSMWSKVSGPTVFAGMQR</sequence>
<dbReference type="PANTHER" id="PTHR10367">
    <property type="entry name" value="MRNA-CAPPING ENZYME"/>
    <property type="match status" value="1"/>
</dbReference>
<evidence type="ECO:0000313" key="21">
    <source>
        <dbReference type="EMBL" id="EKM82466.1"/>
    </source>
</evidence>
<dbReference type="Pfam" id="PF03919">
    <property type="entry name" value="mRNA_cap_C"/>
    <property type="match status" value="1"/>
</dbReference>
<keyword evidence="9 16" id="KW-0506">mRNA capping</keyword>
<dbReference type="GeneID" id="18830010"/>
<dbReference type="InterPro" id="IPR001339">
    <property type="entry name" value="mRNA_cap_enzyme_adenylation"/>
</dbReference>
<evidence type="ECO:0000256" key="15">
    <source>
        <dbReference type="ARBA" id="ARBA00047082"/>
    </source>
</evidence>
<feature type="domain" description="mRNA capping enzyme adenylation" evidence="19">
    <location>
        <begin position="41"/>
        <end position="245"/>
    </location>
</feature>
<evidence type="ECO:0000256" key="17">
    <source>
        <dbReference type="PIRSR" id="PIRSR036959-1"/>
    </source>
</evidence>
<keyword evidence="5 16" id="KW-0507">mRNA processing</keyword>
<organism evidence="21 22">
    <name type="scientific">Agaricus bisporus var. burnettii (strain JB137-S8 / ATCC MYA-4627 / FGSC 10392)</name>
    <name type="common">White button mushroom</name>
    <dbReference type="NCBI Taxonomy" id="597362"/>
    <lineage>
        <taxon>Eukaryota</taxon>
        <taxon>Fungi</taxon>
        <taxon>Dikarya</taxon>
        <taxon>Basidiomycota</taxon>
        <taxon>Agaricomycotina</taxon>
        <taxon>Agaricomycetes</taxon>
        <taxon>Agaricomycetidae</taxon>
        <taxon>Agaricales</taxon>
        <taxon>Agaricineae</taxon>
        <taxon>Agaricaceae</taxon>
        <taxon>Agaricus</taxon>
    </lineage>
</organism>
<dbReference type="InterPro" id="IPR051029">
    <property type="entry name" value="mRNA_Capping_Enz/RNA_Phosphat"/>
</dbReference>
<dbReference type="RefSeq" id="XP_007326134.1">
    <property type="nucleotide sequence ID" value="XM_007326072.1"/>
</dbReference>
<dbReference type="AlphaFoldDB" id="K5X3Q1"/>
<evidence type="ECO:0000256" key="12">
    <source>
        <dbReference type="ARBA" id="ARBA00029909"/>
    </source>
</evidence>
<evidence type="ECO:0000256" key="18">
    <source>
        <dbReference type="SAM" id="MobiDB-lite"/>
    </source>
</evidence>
<evidence type="ECO:0000256" key="3">
    <source>
        <dbReference type="ARBA" id="ARBA00012475"/>
    </source>
</evidence>
<evidence type="ECO:0000256" key="8">
    <source>
        <dbReference type="ARBA" id="ARBA00022741"/>
    </source>
</evidence>
<evidence type="ECO:0000256" key="2">
    <source>
        <dbReference type="ARBA" id="ARBA00010237"/>
    </source>
</evidence>
<dbReference type="Gene3D" id="2.40.50.140">
    <property type="entry name" value="Nucleic acid-binding proteins"/>
    <property type="match status" value="1"/>
</dbReference>
<dbReference type="STRING" id="597362.K5X3Q1"/>
<gene>
    <name evidence="21" type="ORF">AGABI1DRAFT_52628</name>
</gene>
<dbReference type="GO" id="GO:0006370">
    <property type="term" value="P:7-methylguanosine mRNA capping"/>
    <property type="evidence" value="ECO:0007669"/>
    <property type="project" value="UniProtKB-KW"/>
</dbReference>
<keyword evidence="11 16" id="KW-0539">Nucleus</keyword>
<comment type="function">
    <text evidence="16">Second step of mRNA capping. Transfer of the GMP moiety of GTP to the 5'-end of RNA via an enzyme-GMP covalent reaction intermediate.</text>
</comment>
<dbReference type="EMBL" id="JH971386">
    <property type="protein sequence ID" value="EKM82466.1"/>
    <property type="molecule type" value="Genomic_DNA"/>
</dbReference>
<evidence type="ECO:0000256" key="7">
    <source>
        <dbReference type="ARBA" id="ARBA00022695"/>
    </source>
</evidence>
<dbReference type="PIRSF" id="PIRSF036959">
    <property type="entry name" value="mRNA_cap_alpha"/>
    <property type="match status" value="1"/>
</dbReference>
<dbReference type="GO" id="GO:0005525">
    <property type="term" value="F:GTP binding"/>
    <property type="evidence" value="ECO:0007669"/>
    <property type="project" value="UniProtKB-KW"/>
</dbReference>
<dbReference type="PANTHER" id="PTHR10367:SF17">
    <property type="entry name" value="MRNA-CAPPING ENZYME"/>
    <property type="match status" value="1"/>
</dbReference>
<evidence type="ECO:0000256" key="13">
    <source>
        <dbReference type="ARBA" id="ARBA00030702"/>
    </source>
</evidence>
<evidence type="ECO:0000313" key="22">
    <source>
        <dbReference type="Proteomes" id="UP000008493"/>
    </source>
</evidence>
<name>K5X3Q1_AGABU</name>
<dbReference type="OrthoDB" id="200924at2759"/>
<comment type="subcellular location">
    <subcellularLocation>
        <location evidence="1 16">Nucleus</location>
    </subcellularLocation>
</comment>
<dbReference type="Proteomes" id="UP000008493">
    <property type="component" value="Unassembled WGS sequence"/>
</dbReference>
<evidence type="ECO:0000256" key="16">
    <source>
        <dbReference type="PIRNR" id="PIRNR036959"/>
    </source>
</evidence>
<evidence type="ECO:0000259" key="19">
    <source>
        <dbReference type="Pfam" id="PF01331"/>
    </source>
</evidence>
<dbReference type="GO" id="GO:0005524">
    <property type="term" value="F:ATP binding"/>
    <property type="evidence" value="ECO:0007669"/>
    <property type="project" value="InterPro"/>
</dbReference>
<comment type="catalytic activity">
    <reaction evidence="14">
        <text>a 5'-end diphospho-ribonucleoside in mRNA + GTP + H(+) = a 5'-end (5'-triphosphoguanosine)-ribonucleoside in mRNA + diphosphate</text>
        <dbReference type="Rhea" id="RHEA:67012"/>
        <dbReference type="Rhea" id="RHEA-COMP:17165"/>
        <dbReference type="Rhea" id="RHEA-COMP:17166"/>
        <dbReference type="ChEBI" id="CHEBI:15378"/>
        <dbReference type="ChEBI" id="CHEBI:33019"/>
        <dbReference type="ChEBI" id="CHEBI:37565"/>
        <dbReference type="ChEBI" id="CHEBI:167616"/>
        <dbReference type="ChEBI" id="CHEBI:167617"/>
        <dbReference type="EC" id="2.7.7.50"/>
    </reaction>
    <physiologicalReaction direction="left-to-right" evidence="14">
        <dbReference type="Rhea" id="RHEA:67013"/>
    </physiologicalReaction>
</comment>
<dbReference type="HOGENOM" id="CLU_021710_0_2_1"/>
<feature type="region of interest" description="Disordered" evidence="18">
    <location>
        <begin position="377"/>
        <end position="424"/>
    </location>
</feature>
<keyword evidence="22" id="KW-1185">Reference proteome</keyword>
<dbReference type="InterPro" id="IPR017075">
    <property type="entry name" value="mRNA_cap_enzyme_alpha"/>
</dbReference>
<evidence type="ECO:0000256" key="10">
    <source>
        <dbReference type="ARBA" id="ARBA00023134"/>
    </source>
</evidence>
<dbReference type="SUPFAM" id="SSF50249">
    <property type="entry name" value="Nucleic acid-binding proteins"/>
    <property type="match status" value="1"/>
</dbReference>